<keyword evidence="3" id="KW-0472">Membrane</keyword>
<sequence>MLWPSLIMLPLKEGDELLVSTEELDRMLKSQLPSLPTIADEKKEAAEEGEDLDRLLDEAANEVTKKDENEEELGYGAYIAAELKNFKQEADEIEKALKDVNESLEKGLEGEEETAALKKKKILEEMGRLHDEMRELRTKEGSLANLIQTTTLDIKKGRVNVGLMGDEGEVEEFQSEEEKAMTATELMARGLQAFETQLESTLHFLRLAAIHHNHDTSIVLLYDIYSQIGSPRGAFMLLQRALDDKNISAICNHKLGELYDSGARYFIPLFPAAVHFYQRAAKTGHTNAMLSLAQLWLRGSTETSMLSEDEAEALKDMRKYHAWLDKAADRGAGSALFVKGCMHIRGEHGAVKDYKTAKKYIDGAMGAQPELMKNAAKILLLLEQLRAEEETASNPPSSVTPSTQPSSAQPVAKSLNVDRDPQAFDKAAKRLGTLTQGMTPAQSTTAQRAKPGSAKRKQFWERAAVASVVGYGLYTLAFPIRALLLPFFYDIVSSFTESIM</sequence>
<keyword evidence="5" id="KW-1185">Reference proteome</keyword>
<keyword evidence="3" id="KW-1133">Transmembrane helix</keyword>
<dbReference type="InterPro" id="IPR052945">
    <property type="entry name" value="Mitotic_Regulator"/>
</dbReference>
<dbReference type="SUPFAM" id="SSF81901">
    <property type="entry name" value="HCP-like"/>
    <property type="match status" value="1"/>
</dbReference>
<gene>
    <name evidence="4" type="ORF">ADEAN_000628700</name>
</gene>
<keyword evidence="3" id="KW-0812">Transmembrane</keyword>
<evidence type="ECO:0000313" key="4">
    <source>
        <dbReference type="EMBL" id="CAD2218794.1"/>
    </source>
</evidence>
<reference evidence="4 5" key="1">
    <citation type="submission" date="2020-08" db="EMBL/GenBank/DDBJ databases">
        <authorList>
            <person name="Newling K."/>
            <person name="Davey J."/>
            <person name="Forrester S."/>
        </authorList>
    </citation>
    <scope>NUCLEOTIDE SEQUENCE [LARGE SCALE GENOMIC DNA]</scope>
    <source>
        <strain evidence="5">Crithidia deanei Carvalho (ATCC PRA-265)</strain>
    </source>
</reference>
<protein>
    <recommendedName>
        <fullName evidence="6">Sel1 repeat</fullName>
    </recommendedName>
</protein>
<dbReference type="PANTHER" id="PTHR43628">
    <property type="entry name" value="ACTIVATOR OF C KINASE PROTEIN 1-RELATED"/>
    <property type="match status" value="1"/>
</dbReference>
<proteinExistence type="predicted"/>
<evidence type="ECO:0000256" key="1">
    <source>
        <dbReference type="SAM" id="Coils"/>
    </source>
</evidence>
<evidence type="ECO:0008006" key="6">
    <source>
        <dbReference type="Google" id="ProtNLM"/>
    </source>
</evidence>
<feature type="compositionally biased region" description="Low complexity" evidence="2">
    <location>
        <begin position="395"/>
        <end position="412"/>
    </location>
</feature>
<accession>A0A7G2CIP7</accession>
<dbReference type="Gene3D" id="1.25.40.10">
    <property type="entry name" value="Tetratricopeptide repeat domain"/>
    <property type="match status" value="1"/>
</dbReference>
<feature type="transmembrane region" description="Helical" evidence="3">
    <location>
        <begin position="463"/>
        <end position="489"/>
    </location>
</feature>
<dbReference type="InterPro" id="IPR011990">
    <property type="entry name" value="TPR-like_helical_dom_sf"/>
</dbReference>
<evidence type="ECO:0000256" key="2">
    <source>
        <dbReference type="SAM" id="MobiDB-lite"/>
    </source>
</evidence>
<organism evidence="4 5">
    <name type="scientific">Angomonas deanei</name>
    <dbReference type="NCBI Taxonomy" id="59799"/>
    <lineage>
        <taxon>Eukaryota</taxon>
        <taxon>Discoba</taxon>
        <taxon>Euglenozoa</taxon>
        <taxon>Kinetoplastea</taxon>
        <taxon>Metakinetoplastina</taxon>
        <taxon>Trypanosomatida</taxon>
        <taxon>Trypanosomatidae</taxon>
        <taxon>Strigomonadinae</taxon>
        <taxon>Angomonas</taxon>
    </lineage>
</organism>
<name>A0A7G2CIP7_9TRYP</name>
<feature type="region of interest" description="Disordered" evidence="2">
    <location>
        <begin position="434"/>
        <end position="453"/>
    </location>
</feature>
<feature type="coiled-coil region" evidence="1">
    <location>
        <begin position="38"/>
        <end position="139"/>
    </location>
</feature>
<dbReference type="OrthoDB" id="272077at2759"/>
<feature type="compositionally biased region" description="Polar residues" evidence="2">
    <location>
        <begin position="434"/>
        <end position="447"/>
    </location>
</feature>
<dbReference type="EMBL" id="LR877156">
    <property type="protein sequence ID" value="CAD2218794.1"/>
    <property type="molecule type" value="Genomic_DNA"/>
</dbReference>
<dbReference type="PANTHER" id="PTHR43628:SF1">
    <property type="entry name" value="CHITIN SYNTHASE REGULATORY FACTOR 2-RELATED"/>
    <property type="match status" value="1"/>
</dbReference>
<evidence type="ECO:0000256" key="3">
    <source>
        <dbReference type="SAM" id="Phobius"/>
    </source>
</evidence>
<dbReference type="AlphaFoldDB" id="A0A7G2CIP7"/>
<feature type="region of interest" description="Disordered" evidence="2">
    <location>
        <begin position="389"/>
        <end position="416"/>
    </location>
</feature>
<dbReference type="Proteomes" id="UP000515908">
    <property type="component" value="Chromosome 12"/>
</dbReference>
<dbReference type="VEuPathDB" id="TriTrypDB:ADEAN_000628700"/>
<evidence type="ECO:0000313" key="5">
    <source>
        <dbReference type="Proteomes" id="UP000515908"/>
    </source>
</evidence>
<keyword evidence="1" id="KW-0175">Coiled coil</keyword>